<evidence type="ECO:0000313" key="3">
    <source>
        <dbReference type="Proteomes" id="UP000886523"/>
    </source>
</evidence>
<organism evidence="2 3">
    <name type="scientific">Hydnum rufescens UP504</name>
    <dbReference type="NCBI Taxonomy" id="1448309"/>
    <lineage>
        <taxon>Eukaryota</taxon>
        <taxon>Fungi</taxon>
        <taxon>Dikarya</taxon>
        <taxon>Basidiomycota</taxon>
        <taxon>Agaricomycotina</taxon>
        <taxon>Agaricomycetes</taxon>
        <taxon>Cantharellales</taxon>
        <taxon>Hydnaceae</taxon>
        <taxon>Hydnum</taxon>
    </lineage>
</organism>
<gene>
    <name evidence="2" type="ORF">BS47DRAFT_1303334</name>
</gene>
<reference evidence="2" key="1">
    <citation type="journal article" date="2020" name="Nat. Commun.">
        <title>Large-scale genome sequencing of mycorrhizal fungi provides insights into the early evolution of symbiotic traits.</title>
        <authorList>
            <person name="Miyauchi S."/>
            <person name="Kiss E."/>
            <person name="Kuo A."/>
            <person name="Drula E."/>
            <person name="Kohler A."/>
            <person name="Sanchez-Garcia M."/>
            <person name="Morin E."/>
            <person name="Andreopoulos B."/>
            <person name="Barry K.W."/>
            <person name="Bonito G."/>
            <person name="Buee M."/>
            <person name="Carver A."/>
            <person name="Chen C."/>
            <person name="Cichocki N."/>
            <person name="Clum A."/>
            <person name="Culley D."/>
            <person name="Crous P.W."/>
            <person name="Fauchery L."/>
            <person name="Girlanda M."/>
            <person name="Hayes R.D."/>
            <person name="Keri Z."/>
            <person name="LaButti K."/>
            <person name="Lipzen A."/>
            <person name="Lombard V."/>
            <person name="Magnuson J."/>
            <person name="Maillard F."/>
            <person name="Murat C."/>
            <person name="Nolan M."/>
            <person name="Ohm R.A."/>
            <person name="Pangilinan J."/>
            <person name="Pereira M.F."/>
            <person name="Perotto S."/>
            <person name="Peter M."/>
            <person name="Pfister S."/>
            <person name="Riley R."/>
            <person name="Sitrit Y."/>
            <person name="Stielow J.B."/>
            <person name="Szollosi G."/>
            <person name="Zifcakova L."/>
            <person name="Stursova M."/>
            <person name="Spatafora J.W."/>
            <person name="Tedersoo L."/>
            <person name="Vaario L.M."/>
            <person name="Yamada A."/>
            <person name="Yan M."/>
            <person name="Wang P."/>
            <person name="Xu J."/>
            <person name="Bruns T."/>
            <person name="Baldrian P."/>
            <person name="Vilgalys R."/>
            <person name="Dunand C."/>
            <person name="Henrissat B."/>
            <person name="Grigoriev I.V."/>
            <person name="Hibbett D."/>
            <person name="Nagy L.G."/>
            <person name="Martin F.M."/>
        </authorList>
    </citation>
    <scope>NUCLEOTIDE SEQUENCE</scope>
    <source>
        <strain evidence="2">UP504</strain>
    </source>
</reference>
<dbReference type="AlphaFoldDB" id="A0A9P6DR23"/>
<feature type="transmembrane region" description="Helical" evidence="1">
    <location>
        <begin position="6"/>
        <end position="22"/>
    </location>
</feature>
<evidence type="ECO:0000313" key="2">
    <source>
        <dbReference type="EMBL" id="KAF9508014.1"/>
    </source>
</evidence>
<evidence type="ECO:0000256" key="1">
    <source>
        <dbReference type="SAM" id="Phobius"/>
    </source>
</evidence>
<keyword evidence="1" id="KW-0472">Membrane</keyword>
<keyword evidence="1" id="KW-1133">Transmembrane helix</keyword>
<name>A0A9P6DR23_9AGAM</name>
<protein>
    <submittedName>
        <fullName evidence="2">Uncharacterized protein</fullName>
    </submittedName>
</protein>
<sequence length="154" mass="16419">TETKWFLPNLLVMHALLLPPLLSSASSRLQPKLLSIPTQTLYVIIATLSLLIRSRTLASTPYFSDAVKAPLSAGTLYLENLWSTLHSHPANSSLGYDVIWTAVSYLIWVASGEDGTKKPRSAPWILANALACTVASIAVVAPGLMAAAGTASPY</sequence>
<dbReference type="EMBL" id="MU129067">
    <property type="protein sequence ID" value="KAF9508014.1"/>
    <property type="molecule type" value="Genomic_DNA"/>
</dbReference>
<feature type="transmembrane region" description="Helical" evidence="1">
    <location>
        <begin position="34"/>
        <end position="52"/>
    </location>
</feature>
<accession>A0A9P6DR23</accession>
<dbReference type="Proteomes" id="UP000886523">
    <property type="component" value="Unassembled WGS sequence"/>
</dbReference>
<comment type="caution">
    <text evidence="2">The sequence shown here is derived from an EMBL/GenBank/DDBJ whole genome shotgun (WGS) entry which is preliminary data.</text>
</comment>
<keyword evidence="3" id="KW-1185">Reference proteome</keyword>
<dbReference type="OrthoDB" id="2126185at2759"/>
<feature type="non-terminal residue" evidence="2">
    <location>
        <position position="1"/>
    </location>
</feature>
<feature type="transmembrane region" description="Helical" evidence="1">
    <location>
        <begin position="124"/>
        <end position="148"/>
    </location>
</feature>
<proteinExistence type="predicted"/>
<keyword evidence="1" id="KW-0812">Transmembrane</keyword>